<comment type="caution">
    <text evidence="1">The sequence shown here is derived from an EMBL/GenBank/DDBJ whole genome shotgun (WGS) entry which is preliminary data.</text>
</comment>
<dbReference type="InterPro" id="IPR023129">
    <property type="entry name" value="MTH889-like_dom_sf"/>
</dbReference>
<dbReference type="AlphaFoldDB" id="A0A497EU23"/>
<dbReference type="InterPro" id="IPR003831">
    <property type="entry name" value="DUF211"/>
</dbReference>
<dbReference type="Proteomes" id="UP000281962">
    <property type="component" value="Unassembled WGS sequence"/>
</dbReference>
<accession>A0A497EU23</accession>
<evidence type="ECO:0008006" key="3">
    <source>
        <dbReference type="Google" id="ProtNLM"/>
    </source>
</evidence>
<reference evidence="1 2" key="1">
    <citation type="submission" date="2018-06" db="EMBL/GenBank/DDBJ databases">
        <title>Extensive metabolic versatility and redundancy in microbially diverse, dynamic hydrothermal sediments.</title>
        <authorList>
            <person name="Dombrowski N."/>
            <person name="Teske A."/>
            <person name="Baker B.J."/>
        </authorList>
    </citation>
    <scope>NUCLEOTIDE SEQUENCE [LARGE SCALE GENOMIC DNA]</scope>
    <source>
        <strain evidence="1">B30_G17</strain>
    </source>
</reference>
<name>A0A497EU23_9CREN</name>
<dbReference type="PANTHER" id="PTHR42240:SF1">
    <property type="entry name" value="DUF211 DOMAIN-CONTAINING PROTEIN"/>
    <property type="match status" value="1"/>
</dbReference>
<dbReference type="EMBL" id="QMQY01000038">
    <property type="protein sequence ID" value="RLE50893.1"/>
    <property type="molecule type" value="Genomic_DNA"/>
</dbReference>
<evidence type="ECO:0000313" key="1">
    <source>
        <dbReference type="EMBL" id="RLE50893.1"/>
    </source>
</evidence>
<dbReference type="Pfam" id="PF02680">
    <property type="entry name" value="DUF211"/>
    <property type="match status" value="1"/>
</dbReference>
<proteinExistence type="predicted"/>
<organism evidence="1 2">
    <name type="scientific">Thermoproteota archaeon</name>
    <dbReference type="NCBI Taxonomy" id="2056631"/>
    <lineage>
        <taxon>Archaea</taxon>
        <taxon>Thermoproteota</taxon>
    </lineage>
</organism>
<dbReference type="Gene3D" id="3.30.70.1340">
    <property type="entry name" value="MTH889-like domain"/>
    <property type="match status" value="1"/>
</dbReference>
<sequence>MYLSEEVRIKRIVIDVLKPREISIIDLSRALCEAYGADNVSIVVKEVDAKTETVSIVITGTDVDYEDIVETIDEYGCAIRSVDEIEVYKSSEKGTK</sequence>
<gene>
    <name evidence="1" type="ORF">DRJ21_01230</name>
</gene>
<protein>
    <recommendedName>
        <fullName evidence="3">DUF211 domain-containing protein</fullName>
    </recommendedName>
</protein>
<dbReference type="SUPFAM" id="SSF160363">
    <property type="entry name" value="MTH889-like"/>
    <property type="match status" value="1"/>
</dbReference>
<dbReference type="PANTHER" id="PTHR42240">
    <property type="entry name" value="DUF211 DOMAIN-CONTAINING PROTEIN"/>
    <property type="match status" value="1"/>
</dbReference>
<evidence type="ECO:0000313" key="2">
    <source>
        <dbReference type="Proteomes" id="UP000281962"/>
    </source>
</evidence>